<organism evidence="1">
    <name type="scientific">marine sediment metagenome</name>
    <dbReference type="NCBI Taxonomy" id="412755"/>
    <lineage>
        <taxon>unclassified sequences</taxon>
        <taxon>metagenomes</taxon>
        <taxon>ecological metagenomes</taxon>
    </lineage>
</organism>
<gene>
    <name evidence="1" type="ORF">LCGC14_2192370</name>
</gene>
<proteinExistence type="predicted"/>
<dbReference type="AlphaFoldDB" id="A0A0F9E676"/>
<accession>A0A0F9E676</accession>
<comment type="caution">
    <text evidence="1">The sequence shown here is derived from an EMBL/GenBank/DDBJ whole genome shotgun (WGS) entry which is preliminary data.</text>
</comment>
<dbReference type="EMBL" id="LAZR01028727">
    <property type="protein sequence ID" value="KKL61731.1"/>
    <property type="molecule type" value="Genomic_DNA"/>
</dbReference>
<sequence length="183" mass="19005">MKKLTLLAAVVALVLIGPVNPSSAIAPPVADGCVDASPDGVDIDTLDVVSNGGTDLITVTMTLCAVPVDGAKYRVHFDYADDLASGGNLLCETTSDDTSMLTRRNSLFKSTGPGTISVVGSTITYVVPYAALDAILEEGLSSGDDLEIWADTHKRGIQDRAPDTLDPCSKPQAAGEVLEITLN</sequence>
<name>A0A0F9E676_9ZZZZ</name>
<evidence type="ECO:0000313" key="1">
    <source>
        <dbReference type="EMBL" id="KKL61731.1"/>
    </source>
</evidence>
<reference evidence="1" key="1">
    <citation type="journal article" date="2015" name="Nature">
        <title>Complex archaea that bridge the gap between prokaryotes and eukaryotes.</title>
        <authorList>
            <person name="Spang A."/>
            <person name="Saw J.H."/>
            <person name="Jorgensen S.L."/>
            <person name="Zaremba-Niedzwiedzka K."/>
            <person name="Martijn J."/>
            <person name="Lind A.E."/>
            <person name="van Eijk R."/>
            <person name="Schleper C."/>
            <person name="Guy L."/>
            <person name="Ettema T.J."/>
        </authorList>
    </citation>
    <scope>NUCLEOTIDE SEQUENCE</scope>
</reference>
<protein>
    <submittedName>
        <fullName evidence="1">Uncharacterized protein</fullName>
    </submittedName>
</protein>